<evidence type="ECO:0000313" key="1">
    <source>
        <dbReference type="EMBL" id="MBE9253548.1"/>
    </source>
</evidence>
<dbReference type="PANTHER" id="PTHR35996">
    <property type="entry name" value="OSJNBA0038O10.25 PROTEIN"/>
    <property type="match status" value="1"/>
</dbReference>
<dbReference type="RefSeq" id="WP_194019380.1">
    <property type="nucleotide sequence ID" value="NZ_JADEVV010000014.1"/>
</dbReference>
<name>A0ABR9VRL3_9SYNC</name>
<reference evidence="1 2" key="1">
    <citation type="submission" date="2020-10" db="EMBL/GenBank/DDBJ databases">
        <authorList>
            <person name="Castelo-Branco R."/>
            <person name="Eusebio N."/>
            <person name="Adriana R."/>
            <person name="Vieira A."/>
            <person name="Brugerolle De Fraissinette N."/>
            <person name="Rezende De Castro R."/>
            <person name="Schneider M.P."/>
            <person name="Vasconcelos V."/>
            <person name="Leao P.N."/>
        </authorList>
    </citation>
    <scope>NUCLEOTIDE SEQUENCE [LARGE SCALE GENOMIC DNA]</scope>
    <source>
        <strain evidence="1 2">LEGE 00031</strain>
    </source>
</reference>
<gene>
    <name evidence="1" type="ORF">IQ217_06710</name>
</gene>
<comment type="caution">
    <text evidence="1">The sequence shown here is derived from an EMBL/GenBank/DDBJ whole genome shotgun (WGS) entry which is preliminary data.</text>
</comment>
<proteinExistence type="predicted"/>
<dbReference type="EMBL" id="JADEVV010000014">
    <property type="protein sequence ID" value="MBE9253548.1"/>
    <property type="molecule type" value="Genomic_DNA"/>
</dbReference>
<accession>A0ABR9VRL3</accession>
<dbReference type="Proteomes" id="UP000658720">
    <property type="component" value="Unassembled WGS sequence"/>
</dbReference>
<sequence>MFLEELKPVARELCQQPIAFAGGFVSGVLRLKLTDDPLKKWLQKQGVTDFSGADINQTTQDNRPQSIDID</sequence>
<dbReference type="InterPro" id="IPR040278">
    <property type="entry name" value="UPF0426"/>
</dbReference>
<organism evidence="1 2">
    <name type="scientific">Synechocystis salina LEGE 00031</name>
    <dbReference type="NCBI Taxonomy" id="1828736"/>
    <lineage>
        <taxon>Bacteria</taxon>
        <taxon>Bacillati</taxon>
        <taxon>Cyanobacteriota</taxon>
        <taxon>Cyanophyceae</taxon>
        <taxon>Synechococcales</taxon>
        <taxon>Merismopediaceae</taxon>
        <taxon>Synechocystis</taxon>
    </lineage>
</organism>
<protein>
    <submittedName>
        <fullName evidence="1">Uncharacterized protein</fullName>
    </submittedName>
</protein>
<keyword evidence="2" id="KW-1185">Reference proteome</keyword>
<dbReference type="PANTHER" id="PTHR35996:SF1">
    <property type="entry name" value="OS04G0528100 PROTEIN"/>
    <property type="match status" value="1"/>
</dbReference>
<evidence type="ECO:0000313" key="2">
    <source>
        <dbReference type="Proteomes" id="UP000658720"/>
    </source>
</evidence>
<dbReference type="Pfam" id="PF26369">
    <property type="entry name" value="UPF0426"/>
    <property type="match status" value="1"/>
</dbReference>